<dbReference type="FunCoup" id="F2TVL4">
    <property type="interactions" value="459"/>
</dbReference>
<dbReference type="InterPro" id="IPR049730">
    <property type="entry name" value="SNF2/RAD54-like_C"/>
</dbReference>
<feature type="compositionally biased region" description="Gly residues" evidence="8">
    <location>
        <begin position="732"/>
        <end position="741"/>
    </location>
</feature>
<evidence type="ECO:0000256" key="5">
    <source>
        <dbReference type="ARBA" id="ARBA00022806"/>
    </source>
</evidence>
<dbReference type="GO" id="GO:0008270">
    <property type="term" value="F:zinc ion binding"/>
    <property type="evidence" value="ECO:0007669"/>
    <property type="project" value="UniProtKB-KW"/>
</dbReference>
<dbReference type="InterPro" id="IPR036443">
    <property type="entry name" value="Znf_RanBP2_sf"/>
</dbReference>
<dbReference type="PROSITE" id="PS51192">
    <property type="entry name" value="HELICASE_ATP_BIND_1"/>
    <property type="match status" value="1"/>
</dbReference>
<feature type="domain" description="Helicase C-terminal" evidence="10">
    <location>
        <begin position="281"/>
        <end position="427"/>
    </location>
</feature>
<evidence type="ECO:0000256" key="3">
    <source>
        <dbReference type="ARBA" id="ARBA00022771"/>
    </source>
</evidence>
<dbReference type="GO" id="GO:0004520">
    <property type="term" value="F:DNA endonuclease activity"/>
    <property type="evidence" value="ECO:0007669"/>
    <property type="project" value="TreeGrafter"/>
</dbReference>
<dbReference type="CDD" id="cd18793">
    <property type="entry name" value="SF2_C_SNF"/>
    <property type="match status" value="1"/>
</dbReference>
<feature type="domain" description="Helicase ATP-binding" evidence="9">
    <location>
        <begin position="11"/>
        <end position="170"/>
    </location>
</feature>
<proteinExistence type="predicted"/>
<dbReference type="InterPro" id="IPR002711">
    <property type="entry name" value="HNH"/>
</dbReference>
<dbReference type="GO" id="GO:0016787">
    <property type="term" value="F:hydrolase activity"/>
    <property type="evidence" value="ECO:0007669"/>
    <property type="project" value="UniProtKB-KW"/>
</dbReference>
<feature type="region of interest" description="Disordered" evidence="8">
    <location>
        <begin position="905"/>
        <end position="930"/>
    </location>
</feature>
<feature type="region of interest" description="Disordered" evidence="8">
    <location>
        <begin position="712"/>
        <end position="771"/>
    </location>
</feature>
<dbReference type="KEGG" id="sre:PTSG_11548"/>
<dbReference type="InterPro" id="IPR038718">
    <property type="entry name" value="SNF2-like_sf"/>
</dbReference>
<dbReference type="EMBL" id="GL832955">
    <property type="protein sequence ID" value="EGD72110.1"/>
    <property type="molecule type" value="Genomic_DNA"/>
</dbReference>
<dbReference type="Pfam" id="PF00271">
    <property type="entry name" value="Helicase_C"/>
    <property type="match status" value="1"/>
</dbReference>
<feature type="region of interest" description="Disordered" evidence="8">
    <location>
        <begin position="511"/>
        <end position="618"/>
    </location>
</feature>
<keyword evidence="1" id="KW-0479">Metal-binding</keyword>
<sequence length="930" mass="101176">MPLDWKREGVQFAIRNCGRVLIGDEMGLGKTVQAIATAWVFRHEWPLLIIVPSSVKGSWIDELEKWLPTLQPMDFNVVRSGTDVAHLDRRITLVTYGLLQQAVLAARIAEAGFKVIIVDESHYVKNRKAKRSKVIVPLLQQSRRCLLLSGTPALSRPEELYCQLDALCAGHFGSFTAYARRYCNAKMGRFGWDTKGASNLDELHARLRSGIMIRRLKKDVLSQLPPKRRQRVTVEVTNKKLCKLLEAGFNELKRLDSDPNTQQFESHRLLQSLFHDTSTAKMDSGMCDAGGKFLVFAYHLNMLKALEEAVASQGVEYIMIVGETPVHERHDMVKKFQASNRCRVAILSLLAASQGITLTAASTVVFAELHWTPGIIEQAEDRAHRIGQTDTSVNIHYLVAPNTLDDILWSTLSRKVGVVSTTLNGERSRLVANKSRADKSLAPITQKNDLRLFFSPTRAAATHDPPLSSSSTSPSTTSSTSTTATTPAANATPGAMWACTACTYRNAPSAKKRCSMCGSARPRQRTRNSSHSSDARESSAARLSPVSSPPSSPGANEAQRPSNGTSGVKRNKNGRGDGHDGGVDGDDVSTIGSGTNRSTAVDAANMRGGSVAPSPSNPPGMSRFQFCMSAHTGRVWLYNREGKPLHVNFHPQDFVHGNMDALPAMVKSPHAQPEIAYFLREYRSLRPIQQKTIANIVMPDVKTGLERARAMMSGSTTSGGSISTLVRSKSAGSGGSGGAVTPGGSTTRFTSPTAFGSAPEQARRKRSTKPATPTLHQFCTPCVFVCVCVGGGGETGSGGAVRRRLLELEGGVCQLCRVDAHALYKHVRALGGSHHITRHVAESCSVLHCVQHAQHSQVRPLIQCVWRTADHIIPVCEGGGECDLSNYRTLCTPCHDKETKKLAKNRSQRALREAAKTSKDIRGFFSPPPK</sequence>
<keyword evidence="12" id="KW-1185">Reference proteome</keyword>
<evidence type="ECO:0000256" key="4">
    <source>
        <dbReference type="ARBA" id="ARBA00022801"/>
    </source>
</evidence>
<organism evidence="12">
    <name type="scientific">Salpingoeca rosetta (strain ATCC 50818 / BSB-021)</name>
    <dbReference type="NCBI Taxonomy" id="946362"/>
    <lineage>
        <taxon>Eukaryota</taxon>
        <taxon>Choanoflagellata</taxon>
        <taxon>Craspedida</taxon>
        <taxon>Salpingoecidae</taxon>
        <taxon>Salpingoeca</taxon>
    </lineage>
</organism>
<dbReference type="SMART" id="SM00487">
    <property type="entry name" value="DEXDc"/>
    <property type="match status" value="1"/>
</dbReference>
<evidence type="ECO:0000259" key="10">
    <source>
        <dbReference type="PROSITE" id="PS51194"/>
    </source>
</evidence>
<evidence type="ECO:0000256" key="2">
    <source>
        <dbReference type="ARBA" id="ARBA00022741"/>
    </source>
</evidence>
<keyword evidence="3" id="KW-0863">Zinc-finger</keyword>
<evidence type="ECO:0008006" key="13">
    <source>
        <dbReference type="Google" id="ProtNLM"/>
    </source>
</evidence>
<evidence type="ECO:0000259" key="9">
    <source>
        <dbReference type="PROSITE" id="PS51192"/>
    </source>
</evidence>
<dbReference type="CDD" id="cd00085">
    <property type="entry name" value="HNHc"/>
    <property type="match status" value="1"/>
</dbReference>
<evidence type="ECO:0000313" key="11">
    <source>
        <dbReference type="EMBL" id="EGD72110.1"/>
    </source>
</evidence>
<dbReference type="Gene3D" id="3.40.50.300">
    <property type="entry name" value="P-loop containing nucleotide triphosphate hydrolases"/>
    <property type="match status" value="1"/>
</dbReference>
<evidence type="ECO:0000256" key="6">
    <source>
        <dbReference type="ARBA" id="ARBA00022833"/>
    </source>
</evidence>
<dbReference type="RefSeq" id="XP_004998682.1">
    <property type="nucleotide sequence ID" value="XM_004998625.1"/>
</dbReference>
<dbReference type="Gene3D" id="2.30.30.380">
    <property type="entry name" value="Zn-finger domain of Sec23/24"/>
    <property type="match status" value="1"/>
</dbReference>
<dbReference type="SUPFAM" id="SSF90209">
    <property type="entry name" value="Ran binding protein zinc finger-like"/>
    <property type="match status" value="1"/>
</dbReference>
<dbReference type="CDD" id="cd18010">
    <property type="entry name" value="DEXHc_HARP_SMARCAL1"/>
    <property type="match status" value="1"/>
</dbReference>
<dbReference type="InterPro" id="IPR001650">
    <property type="entry name" value="Helicase_C-like"/>
</dbReference>
<dbReference type="STRING" id="946362.F2TVL4"/>
<keyword evidence="5" id="KW-0347">Helicase</keyword>
<keyword evidence="2" id="KW-0547">Nucleotide-binding</keyword>
<dbReference type="InterPro" id="IPR003615">
    <property type="entry name" value="HNH_nuc"/>
</dbReference>
<keyword evidence="4" id="KW-0378">Hydrolase</keyword>
<dbReference type="PROSITE" id="PS51194">
    <property type="entry name" value="HELICASE_CTER"/>
    <property type="match status" value="1"/>
</dbReference>
<dbReference type="OrthoDB" id="2801544at2759"/>
<dbReference type="Pfam" id="PF01844">
    <property type="entry name" value="HNH"/>
    <property type="match status" value="1"/>
</dbReference>
<dbReference type="InterPro" id="IPR014001">
    <property type="entry name" value="Helicase_ATP-bd"/>
</dbReference>
<dbReference type="AlphaFoldDB" id="F2TVL4"/>
<dbReference type="Gene3D" id="3.40.50.10810">
    <property type="entry name" value="Tandem AAA-ATPase domain"/>
    <property type="match status" value="1"/>
</dbReference>
<keyword evidence="6" id="KW-0862">Zinc</keyword>
<dbReference type="GO" id="GO:0004386">
    <property type="term" value="F:helicase activity"/>
    <property type="evidence" value="ECO:0007669"/>
    <property type="project" value="UniProtKB-KW"/>
</dbReference>
<dbReference type="Pfam" id="PF00176">
    <property type="entry name" value="SNF2-rel_dom"/>
    <property type="match status" value="1"/>
</dbReference>
<dbReference type="InterPro" id="IPR001876">
    <property type="entry name" value="Znf_RanBP2"/>
</dbReference>
<evidence type="ECO:0000256" key="8">
    <source>
        <dbReference type="SAM" id="MobiDB-lite"/>
    </source>
</evidence>
<dbReference type="InterPro" id="IPR027417">
    <property type="entry name" value="P-loop_NTPase"/>
</dbReference>
<dbReference type="PANTHER" id="PTHR45766:SF3">
    <property type="entry name" value="DNA ANNEALING HELICASE AND ENDONUCLEASE ZRANB3"/>
    <property type="match status" value="1"/>
</dbReference>
<dbReference type="GO" id="GO:0003676">
    <property type="term" value="F:nucleic acid binding"/>
    <property type="evidence" value="ECO:0007669"/>
    <property type="project" value="InterPro"/>
</dbReference>
<feature type="compositionally biased region" description="Low complexity" evidence="8">
    <location>
        <begin position="468"/>
        <end position="490"/>
    </location>
</feature>
<feature type="region of interest" description="Disordered" evidence="8">
    <location>
        <begin position="459"/>
        <end position="490"/>
    </location>
</feature>
<accession>F2TVL4</accession>
<evidence type="ECO:0000313" key="12">
    <source>
        <dbReference type="Proteomes" id="UP000007799"/>
    </source>
</evidence>
<dbReference type="GO" id="GO:0031297">
    <property type="term" value="P:replication fork processing"/>
    <property type="evidence" value="ECO:0007669"/>
    <property type="project" value="TreeGrafter"/>
</dbReference>
<evidence type="ECO:0000256" key="1">
    <source>
        <dbReference type="ARBA" id="ARBA00022723"/>
    </source>
</evidence>
<dbReference type="eggNOG" id="KOG1000">
    <property type="taxonomic scope" value="Eukaryota"/>
</dbReference>
<name>F2TVL4_SALR5</name>
<dbReference type="Proteomes" id="UP000007799">
    <property type="component" value="Unassembled WGS sequence"/>
</dbReference>
<reference evidence="11" key="1">
    <citation type="submission" date="2009-08" db="EMBL/GenBank/DDBJ databases">
        <title>Annotation of Salpingoeca rosetta.</title>
        <authorList>
            <consortium name="The Broad Institute Genome Sequencing Platform"/>
            <person name="Russ C."/>
            <person name="Cuomo C."/>
            <person name="Burger G."/>
            <person name="Gray M.W."/>
            <person name="Holland P.W.H."/>
            <person name="King N."/>
            <person name="Lang F.B.F."/>
            <person name="Roger A.J."/>
            <person name="Ruiz-Trillo I."/>
            <person name="Young S.K."/>
            <person name="Zeng Q."/>
            <person name="Gargeya S."/>
            <person name="Alvarado L."/>
            <person name="Berlin A."/>
            <person name="Chapman S.B."/>
            <person name="Chen Z."/>
            <person name="Freedman E."/>
            <person name="Gellesch M."/>
            <person name="Goldberg J."/>
            <person name="Griggs A."/>
            <person name="Gujja S."/>
            <person name="Heilman E."/>
            <person name="Heiman D."/>
            <person name="Howarth C."/>
            <person name="Mehta T."/>
            <person name="Neiman D."/>
            <person name="Pearson M."/>
            <person name="Roberts A."/>
            <person name="Saif S."/>
            <person name="Shea T."/>
            <person name="Shenoy N."/>
            <person name="Sisk P."/>
            <person name="Stolte C."/>
            <person name="Sykes S."/>
            <person name="White J."/>
            <person name="Yandava C."/>
            <person name="Haas B."/>
            <person name="Nusbaum C."/>
            <person name="Birren B."/>
        </authorList>
    </citation>
    <scope>NUCLEOTIDE SEQUENCE [LARGE SCALE GENOMIC DNA]</scope>
    <source>
        <strain evidence="11">ATCC 50818</strain>
    </source>
</reference>
<dbReference type="GO" id="GO:0006281">
    <property type="term" value="P:DNA repair"/>
    <property type="evidence" value="ECO:0007669"/>
    <property type="project" value="TreeGrafter"/>
</dbReference>
<protein>
    <recommendedName>
        <fullName evidence="13">Zinc finger Ran-binding domain-containing protein 3</fullName>
    </recommendedName>
</protein>
<dbReference type="OMA" id="WRKVVLH"/>
<dbReference type="GeneID" id="16067799"/>
<keyword evidence="7" id="KW-0067">ATP-binding</keyword>
<dbReference type="PANTHER" id="PTHR45766">
    <property type="entry name" value="DNA ANNEALING HELICASE AND ENDONUCLEASE ZRANB3 FAMILY MEMBER"/>
    <property type="match status" value="1"/>
</dbReference>
<dbReference type="SMART" id="SM00490">
    <property type="entry name" value="HELICc"/>
    <property type="match status" value="1"/>
</dbReference>
<gene>
    <name evidence="11" type="ORF">PTSG_11548</name>
</gene>
<dbReference type="InterPro" id="IPR000330">
    <property type="entry name" value="SNF2_N"/>
</dbReference>
<dbReference type="GO" id="GO:0005524">
    <property type="term" value="F:ATP binding"/>
    <property type="evidence" value="ECO:0007669"/>
    <property type="project" value="UniProtKB-KW"/>
</dbReference>
<dbReference type="SMART" id="SM00547">
    <property type="entry name" value="ZnF_RBZ"/>
    <property type="match status" value="1"/>
</dbReference>
<feature type="compositionally biased region" description="Basic and acidic residues" evidence="8">
    <location>
        <begin position="910"/>
        <end position="922"/>
    </location>
</feature>
<dbReference type="InParanoid" id="F2TVL4"/>
<evidence type="ECO:0000256" key="7">
    <source>
        <dbReference type="ARBA" id="ARBA00022840"/>
    </source>
</evidence>
<dbReference type="SUPFAM" id="SSF52540">
    <property type="entry name" value="P-loop containing nucleoside triphosphate hydrolases"/>
    <property type="match status" value="2"/>
</dbReference>
<feature type="compositionally biased region" description="Polar residues" evidence="8">
    <location>
        <begin position="559"/>
        <end position="568"/>
    </location>
</feature>
<feature type="compositionally biased region" description="Low complexity" evidence="8">
    <location>
        <begin position="713"/>
        <end position="731"/>
    </location>
</feature>